<dbReference type="VEuPathDB" id="FungiDB:BD410DRAFT_391053"/>
<reference evidence="11 12" key="1">
    <citation type="submission" date="2018-06" db="EMBL/GenBank/DDBJ databases">
        <title>A transcriptomic atlas of mushroom development highlights an independent origin of complex multicellularity.</title>
        <authorList>
            <consortium name="DOE Joint Genome Institute"/>
            <person name="Krizsan K."/>
            <person name="Almasi E."/>
            <person name="Merenyi Z."/>
            <person name="Sahu N."/>
            <person name="Viragh M."/>
            <person name="Koszo T."/>
            <person name="Mondo S."/>
            <person name="Kiss B."/>
            <person name="Balint B."/>
            <person name="Kues U."/>
            <person name="Barry K."/>
            <person name="Hegedus J.C."/>
            <person name="Henrissat B."/>
            <person name="Johnson J."/>
            <person name="Lipzen A."/>
            <person name="Ohm R."/>
            <person name="Nagy I."/>
            <person name="Pangilinan J."/>
            <person name="Yan J."/>
            <person name="Xiong Y."/>
            <person name="Grigoriev I.V."/>
            <person name="Hibbett D.S."/>
            <person name="Nagy L.G."/>
        </authorList>
    </citation>
    <scope>NUCLEOTIDE SEQUENCE [LARGE SCALE GENOMIC DNA]</scope>
    <source>
        <strain evidence="11 12">SZMC22713</strain>
    </source>
</reference>
<evidence type="ECO:0000313" key="12">
    <source>
        <dbReference type="Proteomes" id="UP000294933"/>
    </source>
</evidence>
<comment type="cofactor">
    <cofactor evidence="1 9">
        <name>heme</name>
        <dbReference type="ChEBI" id="CHEBI:30413"/>
    </cofactor>
</comment>
<dbReference type="InterPro" id="IPR017972">
    <property type="entry name" value="Cyt_P450_CS"/>
</dbReference>
<keyword evidence="12" id="KW-1185">Reference proteome</keyword>
<evidence type="ECO:0000256" key="7">
    <source>
        <dbReference type="ARBA" id="ARBA00023004"/>
    </source>
</evidence>
<evidence type="ECO:0000256" key="10">
    <source>
        <dbReference type="RuleBase" id="RU000461"/>
    </source>
</evidence>
<dbReference type="PRINTS" id="PR00385">
    <property type="entry name" value="P450"/>
</dbReference>
<dbReference type="PRINTS" id="PR00463">
    <property type="entry name" value="EP450I"/>
</dbReference>
<dbReference type="GO" id="GO:0016705">
    <property type="term" value="F:oxidoreductase activity, acting on paired donors, with incorporation or reduction of molecular oxygen"/>
    <property type="evidence" value="ECO:0007669"/>
    <property type="project" value="InterPro"/>
</dbReference>
<keyword evidence="7 9" id="KW-0408">Iron</keyword>
<dbReference type="EMBL" id="ML170191">
    <property type="protein sequence ID" value="TDL20076.1"/>
    <property type="molecule type" value="Genomic_DNA"/>
</dbReference>
<name>A0A4Y7PYG0_9AGAM</name>
<dbReference type="STRING" id="50990.A0A4Y7PYG0"/>
<dbReference type="InterPro" id="IPR002401">
    <property type="entry name" value="Cyt_P450_E_grp-I"/>
</dbReference>
<comment type="pathway">
    <text evidence="2">Secondary metabolite biosynthesis.</text>
</comment>
<comment type="similarity">
    <text evidence="3 10">Belongs to the cytochrome P450 family.</text>
</comment>
<accession>A0A4Y7PYG0</accession>
<evidence type="ECO:0000256" key="1">
    <source>
        <dbReference type="ARBA" id="ARBA00001971"/>
    </source>
</evidence>
<dbReference type="InterPro" id="IPR036396">
    <property type="entry name" value="Cyt_P450_sf"/>
</dbReference>
<evidence type="ECO:0000256" key="6">
    <source>
        <dbReference type="ARBA" id="ARBA00023002"/>
    </source>
</evidence>
<feature type="binding site" description="axial binding residue" evidence="9">
    <location>
        <position position="450"/>
    </location>
    <ligand>
        <name>heme</name>
        <dbReference type="ChEBI" id="CHEBI:30413"/>
    </ligand>
    <ligandPart>
        <name>Fe</name>
        <dbReference type="ChEBI" id="CHEBI:18248"/>
    </ligandPart>
</feature>
<dbReference type="Pfam" id="PF00067">
    <property type="entry name" value="p450"/>
    <property type="match status" value="1"/>
</dbReference>
<dbReference type="Gene3D" id="1.10.630.10">
    <property type="entry name" value="Cytochrome P450"/>
    <property type="match status" value="1"/>
</dbReference>
<dbReference type="OrthoDB" id="2789670at2759"/>
<dbReference type="AlphaFoldDB" id="A0A4Y7PYG0"/>
<dbReference type="GO" id="GO:0005506">
    <property type="term" value="F:iron ion binding"/>
    <property type="evidence" value="ECO:0007669"/>
    <property type="project" value="InterPro"/>
</dbReference>
<keyword evidence="6 10" id="KW-0560">Oxidoreductase</keyword>
<evidence type="ECO:0000256" key="9">
    <source>
        <dbReference type="PIRSR" id="PIRSR602401-1"/>
    </source>
</evidence>
<evidence type="ECO:0000256" key="8">
    <source>
        <dbReference type="ARBA" id="ARBA00023033"/>
    </source>
</evidence>
<dbReference type="GO" id="GO:0004497">
    <property type="term" value="F:monooxygenase activity"/>
    <property type="evidence" value="ECO:0007669"/>
    <property type="project" value="UniProtKB-KW"/>
</dbReference>
<evidence type="ECO:0000256" key="3">
    <source>
        <dbReference type="ARBA" id="ARBA00010617"/>
    </source>
</evidence>
<keyword evidence="8 10" id="KW-0503">Monooxygenase</keyword>
<keyword evidence="4 9" id="KW-0349">Heme</keyword>
<dbReference type="PANTHER" id="PTHR46300">
    <property type="entry name" value="P450, PUTATIVE (EUROFUNG)-RELATED-RELATED"/>
    <property type="match status" value="1"/>
</dbReference>
<organism evidence="11 12">
    <name type="scientific">Rickenella mellea</name>
    <dbReference type="NCBI Taxonomy" id="50990"/>
    <lineage>
        <taxon>Eukaryota</taxon>
        <taxon>Fungi</taxon>
        <taxon>Dikarya</taxon>
        <taxon>Basidiomycota</taxon>
        <taxon>Agaricomycotina</taxon>
        <taxon>Agaricomycetes</taxon>
        <taxon>Hymenochaetales</taxon>
        <taxon>Rickenellaceae</taxon>
        <taxon>Rickenella</taxon>
    </lineage>
</organism>
<evidence type="ECO:0000256" key="4">
    <source>
        <dbReference type="ARBA" id="ARBA00022617"/>
    </source>
</evidence>
<dbReference type="GO" id="GO:0020037">
    <property type="term" value="F:heme binding"/>
    <property type="evidence" value="ECO:0007669"/>
    <property type="project" value="InterPro"/>
</dbReference>
<dbReference type="InterPro" id="IPR001128">
    <property type="entry name" value="Cyt_P450"/>
</dbReference>
<dbReference type="PANTHER" id="PTHR46300:SF12">
    <property type="entry name" value="P450, PUTATIVE (EUROFUNG)-RELATED"/>
    <property type="match status" value="1"/>
</dbReference>
<protein>
    <submittedName>
        <fullName evidence="11">Cytochrome P450</fullName>
    </submittedName>
</protein>
<dbReference type="PROSITE" id="PS00086">
    <property type="entry name" value="CYTOCHROME_P450"/>
    <property type="match status" value="1"/>
</dbReference>
<evidence type="ECO:0000256" key="5">
    <source>
        <dbReference type="ARBA" id="ARBA00022723"/>
    </source>
</evidence>
<evidence type="ECO:0000313" key="11">
    <source>
        <dbReference type="EMBL" id="TDL20076.1"/>
    </source>
</evidence>
<dbReference type="Proteomes" id="UP000294933">
    <property type="component" value="Unassembled WGS sequence"/>
</dbReference>
<keyword evidence="5 9" id="KW-0479">Metal-binding</keyword>
<proteinExistence type="inferred from homology"/>
<dbReference type="SUPFAM" id="SSF48264">
    <property type="entry name" value="Cytochrome P450"/>
    <property type="match status" value="1"/>
</dbReference>
<evidence type="ECO:0000256" key="2">
    <source>
        <dbReference type="ARBA" id="ARBA00005179"/>
    </source>
</evidence>
<sequence>MAVISVIDVALCILGLCILKFVFAPSTPKNLPPGPKPLPLIGNLLDLPKEYDWLHWAKHKTLYGLLVFANSDEPADEPFLGPISSVSVFGQNMILINDAQIAYDLLEKKSSIYSDRPSLLFAGEMCGWGDNLGLLSYGPKFRAQRKNISQIIGTKSAVAKFHHLVEVEMCRFLSHVLAQPDMLHKYTRKLAGAIILKISHGYTIDPTGNDPLVDLADDALFQFSLATTPGAWLVDLVPILQCIPDWMPGAGFKRTAKKWSRTLKDMTDKPHAFVRRQMASGNAISSYTSALLEMNPDAEGESMIKWSAQALYAGGADTTVSALYGFYLAMVLNPEVQKRGQAELDAVVGQDRLPSYEDRSSLPYIEAIVKEVLRWNPVGPMGFPHVSAEDDVYMGYEIPKGSILMANIWQFTHDPVSYHQPFEFKPERFLGAQPERDPHTLSFGFGRRICPGKELADSSVFLGIAMSLAAFNITKARDERGVEIVPECEFTTGVISHPKPFRCTITPRSDKVAGLVRSVDEEYPALENDAAVLKEL</sequence>
<gene>
    <name evidence="11" type="ORF">BD410DRAFT_391053</name>
</gene>
<dbReference type="CDD" id="cd11065">
    <property type="entry name" value="CYP64-like"/>
    <property type="match status" value="1"/>
</dbReference>
<dbReference type="InterPro" id="IPR050364">
    <property type="entry name" value="Cytochrome_P450_fung"/>
</dbReference>